<evidence type="ECO:0008006" key="4">
    <source>
        <dbReference type="Google" id="ProtNLM"/>
    </source>
</evidence>
<reference evidence="3" key="1">
    <citation type="journal article" date="2017" name="Genome Biol.">
        <title>Comparative genomics reveals high biological diversity and specific adaptations in the industrially and medically important fungal genus Aspergillus.</title>
        <authorList>
            <person name="de Vries R.P."/>
            <person name="Riley R."/>
            <person name="Wiebenga A."/>
            <person name="Aguilar-Osorio G."/>
            <person name="Amillis S."/>
            <person name="Uchima C.A."/>
            <person name="Anderluh G."/>
            <person name="Asadollahi M."/>
            <person name="Askin M."/>
            <person name="Barry K."/>
            <person name="Battaglia E."/>
            <person name="Bayram O."/>
            <person name="Benocci T."/>
            <person name="Braus-Stromeyer S.A."/>
            <person name="Caldana C."/>
            <person name="Canovas D."/>
            <person name="Cerqueira G.C."/>
            <person name="Chen F."/>
            <person name="Chen W."/>
            <person name="Choi C."/>
            <person name="Clum A."/>
            <person name="Dos Santos R.A."/>
            <person name="Damasio A.R."/>
            <person name="Diallinas G."/>
            <person name="Emri T."/>
            <person name="Fekete E."/>
            <person name="Flipphi M."/>
            <person name="Freyberg S."/>
            <person name="Gallo A."/>
            <person name="Gournas C."/>
            <person name="Habgood R."/>
            <person name="Hainaut M."/>
            <person name="Harispe M.L."/>
            <person name="Henrissat B."/>
            <person name="Hilden K.S."/>
            <person name="Hope R."/>
            <person name="Hossain A."/>
            <person name="Karabika E."/>
            <person name="Karaffa L."/>
            <person name="Karanyi Z."/>
            <person name="Krasevec N."/>
            <person name="Kuo A."/>
            <person name="Kusch H."/>
            <person name="LaButti K."/>
            <person name="Lagendijk E.L."/>
            <person name="Lapidus A."/>
            <person name="Levasseur A."/>
            <person name="Lindquist E."/>
            <person name="Lipzen A."/>
            <person name="Logrieco A.F."/>
            <person name="MacCabe A."/>
            <person name="Maekelae M.R."/>
            <person name="Malavazi I."/>
            <person name="Melin P."/>
            <person name="Meyer V."/>
            <person name="Mielnichuk N."/>
            <person name="Miskei M."/>
            <person name="Molnar A.P."/>
            <person name="Mule G."/>
            <person name="Ngan C.Y."/>
            <person name="Orejas M."/>
            <person name="Orosz E."/>
            <person name="Ouedraogo J.P."/>
            <person name="Overkamp K.M."/>
            <person name="Park H.-S."/>
            <person name="Perrone G."/>
            <person name="Piumi F."/>
            <person name="Punt P.J."/>
            <person name="Ram A.F."/>
            <person name="Ramon A."/>
            <person name="Rauscher S."/>
            <person name="Record E."/>
            <person name="Riano-Pachon D.M."/>
            <person name="Robert V."/>
            <person name="Roehrig J."/>
            <person name="Ruller R."/>
            <person name="Salamov A."/>
            <person name="Salih N.S."/>
            <person name="Samson R.A."/>
            <person name="Sandor E."/>
            <person name="Sanguinetti M."/>
            <person name="Schuetze T."/>
            <person name="Sepcic K."/>
            <person name="Shelest E."/>
            <person name="Sherlock G."/>
            <person name="Sophianopoulou V."/>
            <person name="Squina F.M."/>
            <person name="Sun H."/>
            <person name="Susca A."/>
            <person name="Todd R.B."/>
            <person name="Tsang A."/>
            <person name="Unkles S.E."/>
            <person name="van de Wiele N."/>
            <person name="van Rossen-Uffink D."/>
            <person name="Oliveira J.V."/>
            <person name="Vesth T.C."/>
            <person name="Visser J."/>
            <person name="Yu J.-H."/>
            <person name="Zhou M."/>
            <person name="Andersen M.R."/>
            <person name="Archer D.B."/>
            <person name="Baker S.E."/>
            <person name="Benoit I."/>
            <person name="Brakhage A.A."/>
            <person name="Braus G.H."/>
            <person name="Fischer R."/>
            <person name="Frisvad J.C."/>
            <person name="Goldman G.H."/>
            <person name="Houbraken J."/>
            <person name="Oakley B."/>
            <person name="Pocsi I."/>
            <person name="Scazzocchio C."/>
            <person name="Seiboth B."/>
            <person name="vanKuyk P.A."/>
            <person name="Wortman J."/>
            <person name="Dyer P.S."/>
            <person name="Grigoriev I.V."/>
        </authorList>
    </citation>
    <scope>NUCLEOTIDE SEQUENCE [LARGE SCALE GENOMIC DNA]</scope>
    <source>
        <strain evidence="3">DTO 134E9</strain>
    </source>
</reference>
<protein>
    <recommendedName>
        <fullName evidence="4">Integral membrane protein</fullName>
    </recommendedName>
</protein>
<dbReference type="RefSeq" id="XP_040688115.1">
    <property type="nucleotide sequence ID" value="XM_040837775.1"/>
</dbReference>
<evidence type="ECO:0000256" key="1">
    <source>
        <dbReference type="SAM" id="Phobius"/>
    </source>
</evidence>
<name>A0A1L9RHM4_ASPWE</name>
<keyword evidence="1" id="KW-1133">Transmembrane helix</keyword>
<feature type="transmembrane region" description="Helical" evidence="1">
    <location>
        <begin position="12"/>
        <end position="31"/>
    </location>
</feature>
<dbReference type="Pfam" id="PF14087">
    <property type="entry name" value="DUF4267"/>
    <property type="match status" value="1"/>
</dbReference>
<dbReference type="VEuPathDB" id="FungiDB:ASPWEDRAFT_52659"/>
<keyword evidence="1" id="KW-0812">Transmembrane</keyword>
<dbReference type="AlphaFoldDB" id="A0A1L9RHM4"/>
<evidence type="ECO:0000313" key="2">
    <source>
        <dbReference type="EMBL" id="OJJ34439.1"/>
    </source>
</evidence>
<dbReference type="OrthoDB" id="5216128at2759"/>
<keyword evidence="3" id="KW-1185">Reference proteome</keyword>
<evidence type="ECO:0000313" key="3">
    <source>
        <dbReference type="Proteomes" id="UP000184383"/>
    </source>
</evidence>
<organism evidence="2 3">
    <name type="scientific">Aspergillus wentii DTO 134E9</name>
    <dbReference type="NCBI Taxonomy" id="1073089"/>
    <lineage>
        <taxon>Eukaryota</taxon>
        <taxon>Fungi</taxon>
        <taxon>Dikarya</taxon>
        <taxon>Ascomycota</taxon>
        <taxon>Pezizomycotina</taxon>
        <taxon>Eurotiomycetes</taxon>
        <taxon>Eurotiomycetidae</taxon>
        <taxon>Eurotiales</taxon>
        <taxon>Aspergillaceae</taxon>
        <taxon>Aspergillus</taxon>
        <taxon>Aspergillus subgen. Cremei</taxon>
    </lineage>
</organism>
<feature type="transmembrane region" description="Helical" evidence="1">
    <location>
        <begin position="111"/>
        <end position="129"/>
    </location>
</feature>
<keyword evidence="1" id="KW-0472">Membrane</keyword>
<sequence>MPTPLSQFPSLRLFGTIIGTICIAFGINAILRPSSALSFFEFDYPTTLAEKTLIDNMLIIYGARDVLMGLAAYITAYYDGRALGWTLLAISGVAYVDGFVCWRNGGGEWNHWGYAPVVSVAGVGLLGCFDGR</sequence>
<dbReference type="InterPro" id="IPR025363">
    <property type="entry name" value="DUF4267"/>
</dbReference>
<proteinExistence type="predicted"/>
<dbReference type="Proteomes" id="UP000184383">
    <property type="component" value="Unassembled WGS sequence"/>
</dbReference>
<dbReference type="EMBL" id="KV878213">
    <property type="protein sequence ID" value="OJJ34439.1"/>
    <property type="molecule type" value="Genomic_DNA"/>
</dbReference>
<accession>A0A1L9RHM4</accession>
<gene>
    <name evidence="2" type="ORF">ASPWEDRAFT_52659</name>
</gene>
<feature type="transmembrane region" description="Helical" evidence="1">
    <location>
        <begin position="85"/>
        <end position="105"/>
    </location>
</feature>
<dbReference type="GeneID" id="63753623"/>
<feature type="transmembrane region" description="Helical" evidence="1">
    <location>
        <begin position="58"/>
        <end position="78"/>
    </location>
</feature>